<accession>A0A4R8WHK0</accession>
<dbReference type="AlphaFoldDB" id="A0A4R8WHK0"/>
<name>A0A4R8WHK0_9MICO</name>
<dbReference type="Proteomes" id="UP000298412">
    <property type="component" value="Unassembled WGS sequence"/>
</dbReference>
<dbReference type="PANTHER" id="PTHR15020:SF50">
    <property type="entry name" value="UPF0659 PROTEIN YMR090W"/>
    <property type="match status" value="1"/>
</dbReference>
<dbReference type="OrthoDB" id="4248066at2"/>
<proteinExistence type="predicted"/>
<protein>
    <submittedName>
        <fullName evidence="2">NAD-dependent epimerase/dehydratase family protein</fullName>
    </submittedName>
</protein>
<sequence>MRIVIAGGHGKIARHLTRELTRHGHEVVGLIRSDSQSADLTADGATPVVIDMEDSSTAEVAALLSGADVAVFAAGAGAGGSEERRKAVDLGGSVLLADAAEAAGVARIIQISSTGTEKVRDGRIPEDVPADFLGYLQAKLAAEEDLIGRPLAWTIVRPGGLVDDAGTGRVRLSPAGPGLAEDRATVPREDVAAVLAELITGGGAERRILHLVSGEDLIPAAVAAFA</sequence>
<dbReference type="Gene3D" id="3.40.50.720">
    <property type="entry name" value="NAD(P)-binding Rossmann-like Domain"/>
    <property type="match status" value="1"/>
</dbReference>
<dbReference type="InterPro" id="IPR016040">
    <property type="entry name" value="NAD(P)-bd_dom"/>
</dbReference>
<dbReference type="PANTHER" id="PTHR15020">
    <property type="entry name" value="FLAVIN REDUCTASE-RELATED"/>
    <property type="match status" value="1"/>
</dbReference>
<dbReference type="InterPro" id="IPR036291">
    <property type="entry name" value="NAD(P)-bd_dom_sf"/>
</dbReference>
<gene>
    <name evidence="2" type="ORF">E3O19_16530</name>
</gene>
<dbReference type="EMBL" id="SOFP01000081">
    <property type="protein sequence ID" value="TFC09661.1"/>
    <property type="molecule type" value="Genomic_DNA"/>
</dbReference>
<organism evidence="2 3">
    <name type="scientific">Cryobacterium algoritolerans</name>
    <dbReference type="NCBI Taxonomy" id="1259184"/>
    <lineage>
        <taxon>Bacteria</taxon>
        <taxon>Bacillati</taxon>
        <taxon>Actinomycetota</taxon>
        <taxon>Actinomycetes</taxon>
        <taxon>Micrococcales</taxon>
        <taxon>Microbacteriaceae</taxon>
        <taxon>Cryobacterium</taxon>
    </lineage>
</organism>
<dbReference type="SUPFAM" id="SSF51735">
    <property type="entry name" value="NAD(P)-binding Rossmann-fold domains"/>
    <property type="match status" value="1"/>
</dbReference>
<reference evidence="2 3" key="1">
    <citation type="submission" date="2019-03" db="EMBL/GenBank/DDBJ databases">
        <title>Genomics of glacier-inhabiting Cryobacterium strains.</title>
        <authorList>
            <person name="Liu Q."/>
            <person name="Xin Y.-H."/>
        </authorList>
    </citation>
    <scope>NUCLEOTIDE SEQUENCE [LARGE SCALE GENOMIC DNA]</scope>
    <source>
        <strain evidence="2 3">MDT1-3</strain>
    </source>
</reference>
<feature type="domain" description="NAD(P)-binding" evidence="1">
    <location>
        <begin position="7"/>
        <end position="200"/>
    </location>
</feature>
<dbReference type="Pfam" id="PF13460">
    <property type="entry name" value="NAD_binding_10"/>
    <property type="match status" value="1"/>
</dbReference>
<comment type="caution">
    <text evidence="2">The sequence shown here is derived from an EMBL/GenBank/DDBJ whole genome shotgun (WGS) entry which is preliminary data.</text>
</comment>
<evidence type="ECO:0000313" key="2">
    <source>
        <dbReference type="EMBL" id="TFC09661.1"/>
    </source>
</evidence>
<dbReference type="RefSeq" id="WP_134569385.1">
    <property type="nucleotide sequence ID" value="NZ_SOFP01000081.1"/>
</dbReference>
<keyword evidence="3" id="KW-1185">Reference proteome</keyword>
<evidence type="ECO:0000259" key="1">
    <source>
        <dbReference type="Pfam" id="PF13460"/>
    </source>
</evidence>
<evidence type="ECO:0000313" key="3">
    <source>
        <dbReference type="Proteomes" id="UP000298412"/>
    </source>
</evidence>